<dbReference type="AlphaFoldDB" id="A0A6L6IT95"/>
<dbReference type="SUPFAM" id="SSF52777">
    <property type="entry name" value="CoA-dependent acyltransferases"/>
    <property type="match status" value="1"/>
</dbReference>
<reference evidence="1 2" key="1">
    <citation type="submission" date="2019-11" db="EMBL/GenBank/DDBJ databases">
        <title>Escherichia alba sp. nov. isolated from the gut of plastic-eating superworms Zophobas atratus.</title>
        <authorList>
            <person name="Yang Y."/>
        </authorList>
    </citation>
    <scope>NUCLEOTIDE SEQUENCE [LARGE SCALE GENOMIC DNA]</scope>
    <source>
        <strain evidence="2">BIT-B35</strain>
    </source>
</reference>
<evidence type="ECO:0008006" key="3">
    <source>
        <dbReference type="Google" id="ProtNLM"/>
    </source>
</evidence>
<protein>
    <recommendedName>
        <fullName evidence="3">Condensation domain-containing protein</fullName>
    </recommendedName>
</protein>
<comment type="caution">
    <text evidence="1">The sequence shown here is derived from an EMBL/GenBank/DDBJ whole genome shotgun (WGS) entry which is preliminary data.</text>
</comment>
<accession>A0A6L6IT95</accession>
<sequence length="321" mass="37538">MNIPLDIKKGEVIKHYIYYNSNGECVWGIIAHHIAIDYNGLSNLIIDILDYYQMKGELNMEAPLESSKTIKNRLPTIFFINKENKAITYWDDYFNKITNEVYFMVKLPKKALKISRSVNLKHRSFDFEDKIYFILAFAILEYLQMHHFINDPVINIPFSNRLYGKTHKYEATISIFPLIVKINLHAKIENLLKPIIDDLHRHSRYSSVKVSKLTGPTQLKIKKLSTVPYINIVHEINKIYPEMGVIKQSCISSGAINNYGMTVRINDSYNMVIIEMDYAEEFFVKGRAISLLDTFIDTYLWLLDNKTCSLQDFLDNTDYFK</sequence>
<dbReference type="Proteomes" id="UP000477739">
    <property type="component" value="Unassembled WGS sequence"/>
</dbReference>
<organism evidence="1 2">
    <name type="scientific">Intestinirhabdus alba</name>
    <dbReference type="NCBI Taxonomy" id="2899544"/>
    <lineage>
        <taxon>Bacteria</taxon>
        <taxon>Pseudomonadati</taxon>
        <taxon>Pseudomonadota</taxon>
        <taxon>Gammaproteobacteria</taxon>
        <taxon>Enterobacterales</taxon>
        <taxon>Enterobacteriaceae</taxon>
        <taxon>Intestinirhabdus</taxon>
    </lineage>
</organism>
<proteinExistence type="predicted"/>
<gene>
    <name evidence="1" type="ORF">GJV78_18880</name>
</gene>
<dbReference type="EMBL" id="WMJZ01000033">
    <property type="protein sequence ID" value="MTH48280.1"/>
    <property type="molecule type" value="Genomic_DNA"/>
</dbReference>
<name>A0A6L6IT95_9ENTR</name>
<evidence type="ECO:0000313" key="2">
    <source>
        <dbReference type="Proteomes" id="UP000477739"/>
    </source>
</evidence>
<evidence type="ECO:0000313" key="1">
    <source>
        <dbReference type="EMBL" id="MTH48280.1"/>
    </source>
</evidence>
<keyword evidence="2" id="KW-1185">Reference proteome</keyword>